<evidence type="ECO:0000313" key="4">
    <source>
        <dbReference type="Proteomes" id="UP000245469"/>
    </source>
</evidence>
<dbReference type="SUPFAM" id="SSF51735">
    <property type="entry name" value="NAD(P)-binding Rossmann-fold domains"/>
    <property type="match status" value="1"/>
</dbReference>
<dbReference type="InterPro" id="IPR036291">
    <property type="entry name" value="NAD(P)-bd_dom_sf"/>
</dbReference>
<dbReference type="Pfam" id="PF00106">
    <property type="entry name" value="adh_short"/>
    <property type="match status" value="1"/>
</dbReference>
<dbReference type="RefSeq" id="WP_109776482.1">
    <property type="nucleotide sequence ID" value="NZ_QGDQ01000040.1"/>
</dbReference>
<keyword evidence="4" id="KW-1185">Reference proteome</keyword>
<dbReference type="Proteomes" id="UP000245469">
    <property type="component" value="Unassembled WGS sequence"/>
</dbReference>
<gene>
    <name evidence="3" type="ORF">BXY45_1405</name>
</gene>
<keyword evidence="2" id="KW-0560">Oxidoreductase</keyword>
<dbReference type="PRINTS" id="PR00081">
    <property type="entry name" value="GDHRDH"/>
</dbReference>
<accession>A0A315ZNP3</accession>
<dbReference type="AlphaFoldDB" id="A0A315ZNP3"/>
<dbReference type="PANTHER" id="PTHR43943">
    <property type="entry name" value="DEHYDROGENASE/REDUCTASE (SDR FAMILY) MEMBER 4"/>
    <property type="match status" value="1"/>
</dbReference>
<dbReference type="GO" id="GO:0016491">
    <property type="term" value="F:oxidoreductase activity"/>
    <property type="evidence" value="ECO:0007669"/>
    <property type="project" value="UniProtKB-KW"/>
</dbReference>
<evidence type="ECO:0000256" key="1">
    <source>
        <dbReference type="ARBA" id="ARBA00006484"/>
    </source>
</evidence>
<dbReference type="OrthoDB" id="4350228at2"/>
<sequence length="242" mass="24440">MDLGLSGRVAVVTAASKGLGRASALALAAEGARVLVSARTASLLDELVAEIAAAGGEAHAVVGDMTDPALPARLVEVALERWGRLDVVVANAGGPPTGRALDVDDDALLAAFQVNALASIRLARAAVPHMTERGWGRVVFIASASVKQPIRDLALSNTARTALWAWTKTAAADVAASGITINVAAPGLHATDRLLERGVPAGARTGTPEDFGKVVTFLCSEPAAFVNGTAVAVDGGATLGLL</sequence>
<dbReference type="InterPro" id="IPR002347">
    <property type="entry name" value="SDR_fam"/>
</dbReference>
<evidence type="ECO:0000313" key="3">
    <source>
        <dbReference type="EMBL" id="PWJ47191.1"/>
    </source>
</evidence>
<comment type="similarity">
    <text evidence="1">Belongs to the short-chain dehydrogenases/reductases (SDR) family.</text>
</comment>
<reference evidence="3 4" key="1">
    <citation type="submission" date="2018-03" db="EMBL/GenBank/DDBJ databases">
        <title>Genomic Encyclopedia of Archaeal and Bacterial Type Strains, Phase II (KMG-II): from individual species to whole genera.</title>
        <authorList>
            <person name="Goeker M."/>
        </authorList>
    </citation>
    <scope>NUCLEOTIDE SEQUENCE [LARGE SCALE GENOMIC DNA]</scope>
    <source>
        <strain evidence="3 4">DSM 44889</strain>
    </source>
</reference>
<proteinExistence type="inferred from homology"/>
<protein>
    <submittedName>
        <fullName evidence="3">3-oxoacyl-[acyl-carrier protein] reductase</fullName>
    </submittedName>
</protein>
<dbReference type="Gene3D" id="3.40.50.720">
    <property type="entry name" value="NAD(P)-binding Rossmann-like Domain"/>
    <property type="match status" value="1"/>
</dbReference>
<name>A0A315ZNP3_9ACTN</name>
<dbReference type="EMBL" id="QGDQ01000040">
    <property type="protein sequence ID" value="PWJ47191.1"/>
    <property type="molecule type" value="Genomic_DNA"/>
</dbReference>
<dbReference type="PANTHER" id="PTHR43943:SF17">
    <property type="entry name" value="3-PHENYLPROPIONATE-DIHYDRODIOL_CINNAMIC ACID-DIHYDRODIOL DEHYDROGENASE"/>
    <property type="match status" value="1"/>
</dbReference>
<comment type="caution">
    <text evidence="3">The sequence shown here is derived from an EMBL/GenBank/DDBJ whole genome shotgun (WGS) entry which is preliminary data.</text>
</comment>
<organism evidence="3 4">
    <name type="scientific">Quadrisphaera granulorum</name>
    <dbReference type="NCBI Taxonomy" id="317664"/>
    <lineage>
        <taxon>Bacteria</taxon>
        <taxon>Bacillati</taxon>
        <taxon>Actinomycetota</taxon>
        <taxon>Actinomycetes</taxon>
        <taxon>Kineosporiales</taxon>
        <taxon>Kineosporiaceae</taxon>
        <taxon>Quadrisphaera</taxon>
    </lineage>
</organism>
<evidence type="ECO:0000256" key="2">
    <source>
        <dbReference type="ARBA" id="ARBA00023002"/>
    </source>
</evidence>